<dbReference type="PANTHER" id="PTHR17224:SF1">
    <property type="entry name" value="PEPTIDYL-TRNA HYDROLASE"/>
    <property type="match status" value="1"/>
</dbReference>
<dbReference type="GO" id="GO:0072344">
    <property type="term" value="P:rescue of stalled ribosome"/>
    <property type="evidence" value="ECO:0007669"/>
    <property type="project" value="UniProtKB-UniRule"/>
</dbReference>
<dbReference type="PROSITE" id="PS01195">
    <property type="entry name" value="PEPT_TRNA_HYDROL_1"/>
    <property type="match status" value="1"/>
</dbReference>
<feature type="site" description="Discriminates between blocked and unblocked aminoacyl-tRNA" evidence="7">
    <location>
        <position position="10"/>
    </location>
</feature>
<accession>A0A6N6M315</accession>
<dbReference type="Gene3D" id="3.40.50.1470">
    <property type="entry name" value="Peptidyl-tRNA hydrolase"/>
    <property type="match status" value="1"/>
</dbReference>
<feature type="binding site" evidence="7">
    <location>
        <position position="66"/>
    </location>
    <ligand>
        <name>tRNA</name>
        <dbReference type="ChEBI" id="CHEBI:17843"/>
    </ligand>
</feature>
<dbReference type="EC" id="3.1.1.29" evidence="1 7"/>
<dbReference type="Proteomes" id="UP000435357">
    <property type="component" value="Unassembled WGS sequence"/>
</dbReference>
<evidence type="ECO:0000256" key="6">
    <source>
        <dbReference type="ARBA" id="ARBA00050038"/>
    </source>
</evidence>
<evidence type="ECO:0000256" key="1">
    <source>
        <dbReference type="ARBA" id="ARBA00013260"/>
    </source>
</evidence>
<dbReference type="HAMAP" id="MF_00083">
    <property type="entry name" value="Pept_tRNA_hydro_bact"/>
    <property type="match status" value="1"/>
</dbReference>
<dbReference type="GO" id="GO:0005737">
    <property type="term" value="C:cytoplasm"/>
    <property type="evidence" value="ECO:0007669"/>
    <property type="project" value="UniProtKB-SubCell"/>
</dbReference>
<feature type="binding site" evidence="7">
    <location>
        <position position="112"/>
    </location>
    <ligand>
        <name>tRNA</name>
        <dbReference type="ChEBI" id="CHEBI:17843"/>
    </ligand>
</feature>
<evidence type="ECO:0000313" key="11">
    <source>
        <dbReference type="Proteomes" id="UP000435357"/>
    </source>
</evidence>
<evidence type="ECO:0000256" key="4">
    <source>
        <dbReference type="ARBA" id="ARBA00022884"/>
    </source>
</evidence>
<evidence type="ECO:0000256" key="8">
    <source>
        <dbReference type="RuleBase" id="RU000673"/>
    </source>
</evidence>
<comment type="function">
    <text evidence="7">Catalyzes the release of premature peptidyl moieties from peptidyl-tRNA molecules trapped in stalled 50S ribosomal subunits, and thus maintains levels of free tRNAs and 50S ribosomes.</text>
</comment>
<dbReference type="FunFam" id="3.40.50.1470:FF:000001">
    <property type="entry name" value="Peptidyl-tRNA hydrolase"/>
    <property type="match status" value="1"/>
</dbReference>
<reference evidence="10 11" key="1">
    <citation type="submission" date="2019-09" db="EMBL/GenBank/DDBJ databases">
        <title>Genomes of Cryomorphaceae.</title>
        <authorList>
            <person name="Bowman J.P."/>
        </authorList>
    </citation>
    <scope>NUCLEOTIDE SEQUENCE [LARGE SCALE GENOMIC DNA]</scope>
    <source>
        <strain evidence="10 11">KCTC 52047</strain>
    </source>
</reference>
<dbReference type="InterPro" id="IPR018171">
    <property type="entry name" value="Pept_tRNA_hydro_CS"/>
</dbReference>
<proteinExistence type="inferred from homology"/>
<evidence type="ECO:0000256" key="7">
    <source>
        <dbReference type="HAMAP-Rule" id="MF_00083"/>
    </source>
</evidence>
<dbReference type="GO" id="GO:0000049">
    <property type="term" value="F:tRNA binding"/>
    <property type="evidence" value="ECO:0007669"/>
    <property type="project" value="UniProtKB-UniRule"/>
</dbReference>
<comment type="similarity">
    <text evidence="5 7 9">Belongs to the PTH family.</text>
</comment>
<dbReference type="EMBL" id="WACR01000007">
    <property type="protein sequence ID" value="KAB1063641.1"/>
    <property type="molecule type" value="Genomic_DNA"/>
</dbReference>
<evidence type="ECO:0000256" key="3">
    <source>
        <dbReference type="ARBA" id="ARBA00022801"/>
    </source>
</evidence>
<dbReference type="SUPFAM" id="SSF53178">
    <property type="entry name" value="Peptidyl-tRNA hydrolase-like"/>
    <property type="match status" value="1"/>
</dbReference>
<comment type="caution">
    <text evidence="10">The sequence shown here is derived from an EMBL/GenBank/DDBJ whole genome shotgun (WGS) entry which is preliminary data.</text>
</comment>
<evidence type="ECO:0000313" key="10">
    <source>
        <dbReference type="EMBL" id="KAB1063641.1"/>
    </source>
</evidence>
<feature type="active site" description="Proton acceptor" evidence="7">
    <location>
        <position position="20"/>
    </location>
</feature>
<dbReference type="GO" id="GO:0004045">
    <property type="term" value="F:peptidyl-tRNA hydrolase activity"/>
    <property type="evidence" value="ECO:0007669"/>
    <property type="project" value="UniProtKB-UniRule"/>
</dbReference>
<dbReference type="AlphaFoldDB" id="A0A6N6M315"/>
<protein>
    <recommendedName>
        <fullName evidence="6 7">Peptidyl-tRNA hydrolase</fullName>
        <shortName evidence="7">Pth</shortName>
        <ecNumber evidence="1 7">3.1.1.29</ecNumber>
    </recommendedName>
</protein>
<evidence type="ECO:0000256" key="9">
    <source>
        <dbReference type="RuleBase" id="RU004320"/>
    </source>
</evidence>
<evidence type="ECO:0000256" key="5">
    <source>
        <dbReference type="ARBA" id="ARBA00038063"/>
    </source>
</evidence>
<dbReference type="PROSITE" id="PS01196">
    <property type="entry name" value="PEPT_TRNA_HYDROL_2"/>
    <property type="match status" value="1"/>
</dbReference>
<dbReference type="NCBIfam" id="TIGR00447">
    <property type="entry name" value="pth"/>
    <property type="match status" value="1"/>
</dbReference>
<dbReference type="Pfam" id="PF01195">
    <property type="entry name" value="Pept_tRNA_hydro"/>
    <property type="match status" value="1"/>
</dbReference>
<comment type="subcellular location">
    <subcellularLocation>
        <location evidence="7">Cytoplasm</location>
    </subcellularLocation>
</comment>
<dbReference type="InterPro" id="IPR036416">
    <property type="entry name" value="Pept_tRNA_hydro_sf"/>
</dbReference>
<keyword evidence="2 7" id="KW-0820">tRNA-binding</keyword>
<comment type="catalytic activity">
    <reaction evidence="7 8">
        <text>an N-acyl-L-alpha-aminoacyl-tRNA + H2O = an N-acyl-L-amino acid + a tRNA + H(+)</text>
        <dbReference type="Rhea" id="RHEA:54448"/>
        <dbReference type="Rhea" id="RHEA-COMP:10123"/>
        <dbReference type="Rhea" id="RHEA-COMP:13883"/>
        <dbReference type="ChEBI" id="CHEBI:15377"/>
        <dbReference type="ChEBI" id="CHEBI:15378"/>
        <dbReference type="ChEBI" id="CHEBI:59874"/>
        <dbReference type="ChEBI" id="CHEBI:78442"/>
        <dbReference type="ChEBI" id="CHEBI:138191"/>
        <dbReference type="EC" id="3.1.1.29"/>
    </reaction>
</comment>
<feature type="binding site" evidence="7">
    <location>
        <position position="15"/>
    </location>
    <ligand>
        <name>tRNA</name>
        <dbReference type="ChEBI" id="CHEBI:17843"/>
    </ligand>
</feature>
<name>A0A6N6M315_9FLAO</name>
<feature type="site" description="Stabilizes the basic form of H active site to accept a proton" evidence="7">
    <location>
        <position position="91"/>
    </location>
</feature>
<dbReference type="RefSeq" id="WP_151168290.1">
    <property type="nucleotide sequence ID" value="NZ_WACR01000007.1"/>
</dbReference>
<dbReference type="OrthoDB" id="9800507at2"/>
<dbReference type="InterPro" id="IPR001328">
    <property type="entry name" value="Pept_tRNA_hydro"/>
</dbReference>
<comment type="subunit">
    <text evidence="7">Monomer.</text>
</comment>
<keyword evidence="3 7" id="KW-0378">Hydrolase</keyword>
<gene>
    <name evidence="7" type="primary">pth</name>
    <name evidence="10" type="ORF">F3059_08715</name>
</gene>
<organism evidence="10 11">
    <name type="scientific">Salibacter halophilus</name>
    <dbReference type="NCBI Taxonomy" id="1803916"/>
    <lineage>
        <taxon>Bacteria</taxon>
        <taxon>Pseudomonadati</taxon>
        <taxon>Bacteroidota</taxon>
        <taxon>Flavobacteriia</taxon>
        <taxon>Flavobacteriales</taxon>
        <taxon>Salibacteraceae</taxon>
        <taxon>Salibacter</taxon>
    </lineage>
</organism>
<feature type="binding site" evidence="7">
    <location>
        <position position="64"/>
    </location>
    <ligand>
        <name>tRNA</name>
        <dbReference type="ChEBI" id="CHEBI:17843"/>
    </ligand>
</feature>
<keyword evidence="11" id="KW-1185">Reference proteome</keyword>
<comment type="function">
    <text evidence="7">Hydrolyzes ribosome-free peptidyl-tRNAs (with 1 or more amino acids incorporated), which drop off the ribosome during protein synthesis, or as a result of ribosome stalling.</text>
</comment>
<evidence type="ECO:0000256" key="2">
    <source>
        <dbReference type="ARBA" id="ARBA00022555"/>
    </source>
</evidence>
<dbReference type="PANTHER" id="PTHR17224">
    <property type="entry name" value="PEPTIDYL-TRNA HYDROLASE"/>
    <property type="match status" value="1"/>
</dbReference>
<dbReference type="CDD" id="cd00462">
    <property type="entry name" value="PTH"/>
    <property type="match status" value="1"/>
</dbReference>
<keyword evidence="4 7" id="KW-0694">RNA-binding</keyword>
<dbReference type="GO" id="GO:0006515">
    <property type="term" value="P:protein quality control for misfolded or incompletely synthesized proteins"/>
    <property type="evidence" value="ECO:0007669"/>
    <property type="project" value="UniProtKB-UniRule"/>
</dbReference>
<sequence>MKYLIAGLGNIGSEYENTRHNIGFKILDELADSSGIFFEQDRYAYKAEYKFKGRTFVLIKPTTYMNLSGKAVNYWLQKEKIPTERALVITDDINLPFGKVRIRAKGSDGGHNGLKDIQKILNTSKYPRLRFGVGDEFSKGSQVNYVLGKWSAEEEKDLTERIDLCISAIKSFGTIGLARTMNEFNNK</sequence>
<keyword evidence="7" id="KW-0963">Cytoplasm</keyword>